<gene>
    <name evidence="2" type="ORF">SFRICE_029556</name>
</gene>
<proteinExistence type="predicted"/>
<name>A0A2H1WW43_SPOFR</name>
<sequence>MTVWGKSSNDFSCLEQGEREYQTLTKNQPVSSPAFRAGAPKVPSQDNTLSPVNLAAARTGAAN</sequence>
<evidence type="ECO:0000256" key="1">
    <source>
        <dbReference type="SAM" id="MobiDB-lite"/>
    </source>
</evidence>
<evidence type="ECO:0000313" key="2">
    <source>
        <dbReference type="EMBL" id="SOQ57285.1"/>
    </source>
</evidence>
<feature type="region of interest" description="Disordered" evidence="1">
    <location>
        <begin position="24"/>
        <end position="63"/>
    </location>
</feature>
<accession>A0A2H1WW43</accession>
<protein>
    <submittedName>
        <fullName evidence="2">SFRICE_029556</fullName>
    </submittedName>
</protein>
<organism evidence="2">
    <name type="scientific">Spodoptera frugiperda</name>
    <name type="common">Fall armyworm</name>
    <dbReference type="NCBI Taxonomy" id="7108"/>
    <lineage>
        <taxon>Eukaryota</taxon>
        <taxon>Metazoa</taxon>
        <taxon>Ecdysozoa</taxon>
        <taxon>Arthropoda</taxon>
        <taxon>Hexapoda</taxon>
        <taxon>Insecta</taxon>
        <taxon>Pterygota</taxon>
        <taxon>Neoptera</taxon>
        <taxon>Endopterygota</taxon>
        <taxon>Lepidoptera</taxon>
        <taxon>Glossata</taxon>
        <taxon>Ditrysia</taxon>
        <taxon>Noctuoidea</taxon>
        <taxon>Noctuidae</taxon>
        <taxon>Amphipyrinae</taxon>
        <taxon>Spodoptera</taxon>
    </lineage>
</organism>
<reference evidence="2" key="1">
    <citation type="submission" date="2016-07" db="EMBL/GenBank/DDBJ databases">
        <authorList>
            <person name="Bretaudeau A."/>
        </authorList>
    </citation>
    <scope>NUCLEOTIDE SEQUENCE</scope>
    <source>
        <strain evidence="2">Rice</strain>
        <tissue evidence="2">Whole body</tissue>
    </source>
</reference>
<dbReference type="EMBL" id="ODYU01011510">
    <property type="protein sequence ID" value="SOQ57285.1"/>
    <property type="molecule type" value="Genomic_DNA"/>
</dbReference>
<dbReference type="AlphaFoldDB" id="A0A2H1WW43"/>